<dbReference type="RefSeq" id="WP_245846497.1">
    <property type="nucleotide sequence ID" value="NZ_OBQJ01000013.1"/>
</dbReference>
<evidence type="ECO:0000256" key="1">
    <source>
        <dbReference type="ARBA" id="ARBA00004651"/>
    </source>
</evidence>
<protein>
    <submittedName>
        <fullName evidence="7">Arginine exporter protein ArgO</fullName>
    </submittedName>
</protein>
<keyword evidence="4 6" id="KW-1133">Transmembrane helix</keyword>
<dbReference type="EMBL" id="OBQJ01000013">
    <property type="protein sequence ID" value="SOC58113.1"/>
    <property type="molecule type" value="Genomic_DNA"/>
</dbReference>
<organism evidence="7 8">
    <name type="scientific">Chromohalobacter canadensis</name>
    <dbReference type="NCBI Taxonomy" id="141389"/>
    <lineage>
        <taxon>Bacteria</taxon>
        <taxon>Pseudomonadati</taxon>
        <taxon>Pseudomonadota</taxon>
        <taxon>Gammaproteobacteria</taxon>
        <taxon>Oceanospirillales</taxon>
        <taxon>Halomonadaceae</taxon>
        <taxon>Chromohalobacter</taxon>
    </lineage>
</organism>
<dbReference type="Pfam" id="PF01810">
    <property type="entry name" value="LysE"/>
    <property type="match status" value="1"/>
</dbReference>
<keyword evidence="5 6" id="KW-0472">Membrane</keyword>
<evidence type="ECO:0000313" key="8">
    <source>
        <dbReference type="Proteomes" id="UP000219023"/>
    </source>
</evidence>
<evidence type="ECO:0000256" key="6">
    <source>
        <dbReference type="SAM" id="Phobius"/>
    </source>
</evidence>
<name>A0A285VVX5_9GAMM</name>
<evidence type="ECO:0000256" key="5">
    <source>
        <dbReference type="ARBA" id="ARBA00023136"/>
    </source>
</evidence>
<evidence type="ECO:0000256" key="4">
    <source>
        <dbReference type="ARBA" id="ARBA00022989"/>
    </source>
</evidence>
<dbReference type="Proteomes" id="UP000219023">
    <property type="component" value="Unassembled WGS sequence"/>
</dbReference>
<dbReference type="GO" id="GO:0015171">
    <property type="term" value="F:amino acid transmembrane transporter activity"/>
    <property type="evidence" value="ECO:0007669"/>
    <property type="project" value="TreeGrafter"/>
</dbReference>
<feature type="transmembrane region" description="Helical" evidence="6">
    <location>
        <begin position="37"/>
        <end position="63"/>
    </location>
</feature>
<evidence type="ECO:0000256" key="3">
    <source>
        <dbReference type="ARBA" id="ARBA00022692"/>
    </source>
</evidence>
<dbReference type="AlphaFoldDB" id="A0A285VVX5"/>
<dbReference type="PANTHER" id="PTHR30086">
    <property type="entry name" value="ARGININE EXPORTER PROTEIN ARGO"/>
    <property type="match status" value="1"/>
</dbReference>
<dbReference type="PANTHER" id="PTHR30086:SF20">
    <property type="entry name" value="ARGININE EXPORTER PROTEIN ARGO-RELATED"/>
    <property type="match status" value="1"/>
</dbReference>
<dbReference type="InterPro" id="IPR001123">
    <property type="entry name" value="LeuE-type"/>
</dbReference>
<evidence type="ECO:0000256" key="2">
    <source>
        <dbReference type="ARBA" id="ARBA00022475"/>
    </source>
</evidence>
<keyword evidence="2" id="KW-1003">Cell membrane</keyword>
<feature type="transmembrane region" description="Helical" evidence="6">
    <location>
        <begin position="5"/>
        <end position="25"/>
    </location>
</feature>
<keyword evidence="3 6" id="KW-0812">Transmembrane</keyword>
<gene>
    <name evidence="7" type="ORF">SAMN05421509_11314</name>
</gene>
<evidence type="ECO:0000313" key="7">
    <source>
        <dbReference type="EMBL" id="SOC58113.1"/>
    </source>
</evidence>
<accession>A0A285VVX5</accession>
<sequence>MWGSWLNGLFVGAGLIIAIGAQNAFVLQRGLTNEYPWWVATVCALCDLMLIGAGVLGLGALLASHAGLMQMARWGGVAFLSWQAWQAWQRVRRPASLKAGGETRPRLWGVLMATLAVTLLNPHVYLDTVIMLGAIGAQQAAPEAFVDGVVGGVLRAGGRRELVGTASGQSACLAGHRGRDLRHTVIGGMATGHGAIGSCLSLPPMVLKRFKQTLDLVIVGA</sequence>
<comment type="subcellular location">
    <subcellularLocation>
        <location evidence="1">Cell membrane</location>
        <topology evidence="1">Multi-pass membrane protein</topology>
    </subcellularLocation>
</comment>
<proteinExistence type="predicted"/>
<reference evidence="7 8" key="1">
    <citation type="submission" date="2017-08" db="EMBL/GenBank/DDBJ databases">
        <authorList>
            <person name="de Groot N.N."/>
        </authorList>
    </citation>
    <scope>NUCLEOTIDE SEQUENCE [LARGE SCALE GENOMIC DNA]</scope>
    <source>
        <strain evidence="7 8">USBA 855</strain>
    </source>
</reference>
<dbReference type="GO" id="GO:0005886">
    <property type="term" value="C:plasma membrane"/>
    <property type="evidence" value="ECO:0007669"/>
    <property type="project" value="UniProtKB-SubCell"/>
</dbReference>